<dbReference type="EMBL" id="UGHV01000001">
    <property type="protein sequence ID" value="STO98034.1"/>
    <property type="molecule type" value="Genomic_DNA"/>
</dbReference>
<evidence type="ECO:0000313" key="1">
    <source>
        <dbReference type="EMBL" id="STO98034.1"/>
    </source>
</evidence>
<proteinExistence type="predicted"/>
<dbReference type="OrthoDB" id="8687154at2"/>
<dbReference type="Proteomes" id="UP000254841">
    <property type="component" value="Unassembled WGS sequence"/>
</dbReference>
<dbReference type="RefSeq" id="WP_115012211.1">
    <property type="nucleotide sequence ID" value="NZ_UGHV01000001.1"/>
</dbReference>
<evidence type="ECO:0000313" key="2">
    <source>
        <dbReference type="Proteomes" id="UP000254841"/>
    </source>
</evidence>
<organism evidence="1 2">
    <name type="scientific">Helicobacter canis</name>
    <dbReference type="NCBI Taxonomy" id="29419"/>
    <lineage>
        <taxon>Bacteria</taxon>
        <taxon>Pseudomonadati</taxon>
        <taxon>Campylobacterota</taxon>
        <taxon>Epsilonproteobacteria</taxon>
        <taxon>Campylobacterales</taxon>
        <taxon>Helicobacteraceae</taxon>
        <taxon>Helicobacter</taxon>
    </lineage>
</organism>
<accession>A0A377J6W9</accession>
<protein>
    <submittedName>
        <fullName evidence="1">TfoX domain protein</fullName>
    </submittedName>
</protein>
<gene>
    <name evidence="1" type="ORF">NCTC12410_01883</name>
</gene>
<dbReference type="AlphaFoldDB" id="A0A377J6W9"/>
<name>A0A377J6W9_9HELI</name>
<sequence>MASSKEFLAYCLEQLQASLDSSVAEFDTDSTMASTRADLLESGDFKRSYVFTSRKMFGEYCIYVQDFGSALALGSHSSPSDTTPARALAPQSPKPIFLLCDDMLFAKPHKILESILPNHPKAPPYPGAKEWYIMDIDNLLQLRKVIITLTPHLEPAKAKKKHKRQQ</sequence>
<reference evidence="1 2" key="1">
    <citation type="submission" date="2018-06" db="EMBL/GenBank/DDBJ databases">
        <authorList>
            <consortium name="Pathogen Informatics"/>
            <person name="Doyle S."/>
        </authorList>
    </citation>
    <scope>NUCLEOTIDE SEQUENCE [LARGE SCALE GENOMIC DNA]</scope>
    <source>
        <strain evidence="1 2">NCTC12410</strain>
    </source>
</reference>